<accession>A0A1J3HLM8</accession>
<protein>
    <submittedName>
        <fullName evidence="1">Uncharacterized protein</fullName>
    </submittedName>
</protein>
<evidence type="ECO:0000313" key="1">
    <source>
        <dbReference type="EMBL" id="JAU69211.1"/>
    </source>
</evidence>
<organism evidence="1">
    <name type="scientific">Noccaea caerulescens</name>
    <name type="common">Alpine penny-cress</name>
    <name type="synonym">Thlaspi caerulescens</name>
    <dbReference type="NCBI Taxonomy" id="107243"/>
    <lineage>
        <taxon>Eukaryota</taxon>
        <taxon>Viridiplantae</taxon>
        <taxon>Streptophyta</taxon>
        <taxon>Embryophyta</taxon>
        <taxon>Tracheophyta</taxon>
        <taxon>Spermatophyta</taxon>
        <taxon>Magnoliopsida</taxon>
        <taxon>eudicotyledons</taxon>
        <taxon>Gunneridae</taxon>
        <taxon>Pentapetalae</taxon>
        <taxon>rosids</taxon>
        <taxon>malvids</taxon>
        <taxon>Brassicales</taxon>
        <taxon>Brassicaceae</taxon>
        <taxon>Coluteocarpeae</taxon>
        <taxon>Noccaea</taxon>
    </lineage>
</organism>
<dbReference type="AlphaFoldDB" id="A0A1J3HLM8"/>
<sequence>MIHFSYTKSIKKIEFIYLITIYTPKINPPLKKYFFIYKKIQQTLFSYSIEEYDVNFDVSSRVFFSLLSHFHSSSPKNLSCVYIVTLQRLVFDNLFRFVNSSAIA</sequence>
<name>A0A1J3HLM8_NOCCA</name>
<gene>
    <name evidence="1" type="ORF">LE_TR20496_c4_g1_i1_g.65537</name>
</gene>
<reference evidence="1" key="1">
    <citation type="submission" date="2016-07" db="EMBL/GenBank/DDBJ databases">
        <title>De novo transcriptome assembly of four accessions of the metal hyperaccumulator plant Noccaea caerulescens.</title>
        <authorList>
            <person name="Blande D."/>
            <person name="Halimaa P."/>
            <person name="Tervahauta A.I."/>
            <person name="Aarts M.G."/>
            <person name="Karenlampi S.O."/>
        </authorList>
    </citation>
    <scope>NUCLEOTIDE SEQUENCE</scope>
</reference>
<proteinExistence type="predicted"/>
<dbReference type="EMBL" id="GEVL01008130">
    <property type="protein sequence ID" value="JAU69211.1"/>
    <property type="molecule type" value="Transcribed_RNA"/>
</dbReference>